<dbReference type="RefSeq" id="WP_408154369.1">
    <property type="nucleotide sequence ID" value="NZ_JAQQFM010000001.1"/>
</dbReference>
<dbReference type="PANTHER" id="PTHR30273:SF2">
    <property type="entry name" value="PROTEIN FECR"/>
    <property type="match status" value="1"/>
</dbReference>
<feature type="domain" description="FecR N-terminal" evidence="2">
    <location>
        <begin position="30"/>
        <end position="72"/>
    </location>
</feature>
<protein>
    <submittedName>
        <fullName evidence="3">FecR domain-containing protein</fullName>
    </submittedName>
</protein>
<feature type="domain" description="FecR protein" evidence="1">
    <location>
        <begin position="138"/>
        <end position="230"/>
    </location>
</feature>
<comment type="caution">
    <text evidence="3">The sequence shown here is derived from an EMBL/GenBank/DDBJ whole genome shotgun (WGS) entry which is preliminary data.</text>
</comment>
<gene>
    <name evidence="3" type="ORF">PQR62_02340</name>
</gene>
<reference evidence="3 4" key="1">
    <citation type="journal article" date="2024" name="Chem. Sci.">
        <title>Discovery of megapolipeptins by genome mining of a Burkholderiales bacteria collection.</title>
        <authorList>
            <person name="Paulo B.S."/>
            <person name="Recchia M.J.J."/>
            <person name="Lee S."/>
            <person name="Fergusson C.H."/>
            <person name="Romanowski S.B."/>
            <person name="Hernandez A."/>
            <person name="Krull N."/>
            <person name="Liu D.Y."/>
            <person name="Cavanagh H."/>
            <person name="Bos A."/>
            <person name="Gray C.A."/>
            <person name="Murphy B.T."/>
            <person name="Linington R.G."/>
            <person name="Eustaquio A.S."/>
        </authorList>
    </citation>
    <scope>NUCLEOTIDE SEQUENCE [LARGE SCALE GENOMIC DNA]</scope>
    <source>
        <strain evidence="3 4">RL21-008-BIB-A</strain>
    </source>
</reference>
<evidence type="ECO:0000313" key="3">
    <source>
        <dbReference type="EMBL" id="MFL9923088.1"/>
    </source>
</evidence>
<sequence length="343" mass="38324">MSQHLPATGALNGSPDLRQEEVPADFHSLEQAAQWYAALYVDEASDAQRKAWSLWLQERPEHRRAWQHIEAVSSRFAPLRGDGEREAAALAIEVSTKRRHTRRQALRSLTMLAGTGLAGWLAWRTSPIQNIVTALNADYRSATGELRTLTLADGTRVWLNAGSALDVDFTDAHRLLRLKSGEILVDTAHEAQGRPFYVDTSFGRMQALGTRFTVRQYEDHALLAVFDGRVAIRNLAGREEIVAAGTQRRFSATAVAAAEPVDPAREAWTRGILLAEDIRLDVFLSELGRYQRGHLGVDPEVAAIRVVGRFPATNPMQALAMLERDLPIRVRRILPWWITVEAR</sequence>
<dbReference type="PIRSF" id="PIRSF018266">
    <property type="entry name" value="FecR"/>
    <property type="match status" value="1"/>
</dbReference>
<evidence type="ECO:0000259" key="1">
    <source>
        <dbReference type="Pfam" id="PF04773"/>
    </source>
</evidence>
<accession>A0ABW9A2I9</accession>
<dbReference type="Proteomes" id="UP001629246">
    <property type="component" value="Unassembled WGS sequence"/>
</dbReference>
<dbReference type="InterPro" id="IPR032623">
    <property type="entry name" value="FecR_N"/>
</dbReference>
<dbReference type="InterPro" id="IPR012373">
    <property type="entry name" value="Ferrdict_sens_TM"/>
</dbReference>
<dbReference type="EMBL" id="JAQQFM010000001">
    <property type="protein sequence ID" value="MFL9923088.1"/>
    <property type="molecule type" value="Genomic_DNA"/>
</dbReference>
<dbReference type="Gene3D" id="2.60.120.1440">
    <property type="match status" value="1"/>
</dbReference>
<dbReference type="Pfam" id="PF16220">
    <property type="entry name" value="DUF4880"/>
    <property type="match status" value="1"/>
</dbReference>
<evidence type="ECO:0000259" key="2">
    <source>
        <dbReference type="Pfam" id="PF16220"/>
    </source>
</evidence>
<dbReference type="Pfam" id="PF04773">
    <property type="entry name" value="FecR"/>
    <property type="match status" value="1"/>
</dbReference>
<name>A0ABW9A2I9_9BURK</name>
<evidence type="ECO:0000313" key="4">
    <source>
        <dbReference type="Proteomes" id="UP001629246"/>
    </source>
</evidence>
<organism evidence="3 4">
    <name type="scientific">Herbaspirillum lusitanum</name>
    <dbReference type="NCBI Taxonomy" id="213312"/>
    <lineage>
        <taxon>Bacteria</taxon>
        <taxon>Pseudomonadati</taxon>
        <taxon>Pseudomonadota</taxon>
        <taxon>Betaproteobacteria</taxon>
        <taxon>Burkholderiales</taxon>
        <taxon>Oxalobacteraceae</taxon>
        <taxon>Herbaspirillum</taxon>
    </lineage>
</organism>
<proteinExistence type="predicted"/>
<keyword evidence="4" id="KW-1185">Reference proteome</keyword>
<dbReference type="PANTHER" id="PTHR30273">
    <property type="entry name" value="PERIPLASMIC SIGNAL SENSOR AND SIGMA FACTOR ACTIVATOR FECR-RELATED"/>
    <property type="match status" value="1"/>
</dbReference>
<dbReference type="InterPro" id="IPR006860">
    <property type="entry name" value="FecR"/>
</dbReference>